<dbReference type="EMBL" id="CP063982">
    <property type="protein sequence ID" value="UOD51446.1"/>
    <property type="molecule type" value="Genomic_DNA"/>
</dbReference>
<evidence type="ECO:0000313" key="6">
    <source>
        <dbReference type="Proteomes" id="UP000831607"/>
    </source>
</evidence>
<evidence type="ECO:0000256" key="2">
    <source>
        <dbReference type="ARBA" id="ARBA00022737"/>
    </source>
</evidence>
<keyword evidence="6" id="KW-1185">Reference proteome</keyword>
<dbReference type="InterPro" id="IPR040853">
    <property type="entry name" value="RapA2_cadherin-like"/>
</dbReference>
<keyword evidence="3" id="KW-0325">Glycoprotein</keyword>
<dbReference type="InterPro" id="IPR038255">
    <property type="entry name" value="PBS_linker_sf"/>
</dbReference>
<dbReference type="Pfam" id="PF00353">
    <property type="entry name" value="HemolysinCabind"/>
    <property type="match status" value="2"/>
</dbReference>
<evidence type="ECO:0000256" key="3">
    <source>
        <dbReference type="ARBA" id="ARBA00023180"/>
    </source>
</evidence>
<dbReference type="RefSeq" id="WP_243479910.1">
    <property type="nucleotide sequence ID" value="NZ_CP063982.1"/>
</dbReference>
<dbReference type="PANTHER" id="PTHR45739:SF8">
    <property type="entry name" value="FRAS1-RELATED EXTRACELLULAR MATRIX PROTEIN 1"/>
    <property type="match status" value="1"/>
</dbReference>
<dbReference type="SUPFAM" id="SSF51120">
    <property type="entry name" value="beta-Roll"/>
    <property type="match status" value="1"/>
</dbReference>
<keyword evidence="2" id="KW-0677">Repeat</keyword>
<keyword evidence="1" id="KW-0732">Signal</keyword>
<dbReference type="InterPro" id="IPR025282">
    <property type="entry name" value="DUF4214"/>
</dbReference>
<dbReference type="PRINTS" id="PR00313">
    <property type="entry name" value="CABNDNGRPT"/>
</dbReference>
<dbReference type="PANTHER" id="PTHR45739">
    <property type="entry name" value="MATRIX PROTEIN, PUTATIVE-RELATED"/>
    <property type="match status" value="1"/>
</dbReference>
<gene>
    <name evidence="5" type="ORF">DHf2319_06375</name>
</gene>
<feature type="domain" description="Cadherin" evidence="4">
    <location>
        <begin position="159"/>
        <end position="301"/>
    </location>
</feature>
<name>A0ABY4AP97_9BURK</name>
<accession>A0ABY4AP97</accession>
<dbReference type="InterPro" id="IPR001343">
    <property type="entry name" value="Hemolysn_Ca-bd"/>
</dbReference>
<dbReference type="Pfam" id="PF17803">
    <property type="entry name" value="Cadherin_4"/>
    <property type="match status" value="1"/>
</dbReference>
<organism evidence="5 6">
    <name type="scientific">Orrella daihaiensis</name>
    <dbReference type="NCBI Taxonomy" id="2782176"/>
    <lineage>
        <taxon>Bacteria</taxon>
        <taxon>Pseudomonadati</taxon>
        <taxon>Pseudomonadota</taxon>
        <taxon>Betaproteobacteria</taxon>
        <taxon>Burkholderiales</taxon>
        <taxon>Alcaligenaceae</taxon>
        <taxon>Orrella</taxon>
    </lineage>
</organism>
<dbReference type="InterPro" id="IPR002126">
    <property type="entry name" value="Cadherin-like_dom"/>
</dbReference>
<dbReference type="Pfam" id="PF16184">
    <property type="entry name" value="Cadherin_3"/>
    <property type="match status" value="1"/>
</dbReference>
<sequence length="1601" mass="160903">MANTAPTWNVPTYSIGSILEDATSPTGFSISSLSNSVSDSEGDQFSGIVITSNTATQGAWQYSTDGANWYDVGAAVYTWQGLLLDKNSSLRFVPVSNYNGTPDALQIHAVTDSTPMAWTSGPSRQFFNAMSDGPTSNVSGSPLLLSVTVTAVNDDPSMTGVPFSITVTEDTGSPVDLSSITLSDVDSGSGNITVNLNVGAGTLSASSGFGVTVGGSGTGSLFLFGTASNIDTYLNTASNIYYQGPPNGSGLGYTTLVLSANDGGNSGAGGGGSVILGTVNVNITAVNDAPVFSGLNGAPSFTEGGVPVVLDSTVTVSDVELAALNAANGDYSGASLTIGRYGGANADDYFAFNTSGASFTVSGTNLQAGGQTFATFTEIGGTLTVSFTSSSTTATTALVNDVLSRIQYGNSSNDPPTSVRLDWTFADGSAGTDIGSTTVAITAVNDEPTLSTTGANPTFTEGGSAQALFTDASVSTVESGQTLQGLTLTVTNVADSTESLEIDGTAVALTDGNSGTTATNDVSFAVSVTGGTATVALTGASLSAAAMQTLIDGITYSNSSQAPSTNSNRVVTITGLQDSGGTANGGTNSAALALTSTVTVTAVNDAPTVAVNSGLTVLQGGSGTIVDTLLDASDPDDAGTGLIYTVTTSTSNGDLFIDTNGNSLVDVGELLGVSSTFTQADIDNGLIKYLHGGGLTTTDSFVFRLADGGENSAAAVTGQTFNIAVTAVNGAPAFAGLNGAPSFTEGGSAVVLDSSVTVSDIELDALNAASGNYNGASLTIARNGGANADDDFGFDTSTASFSVTGSDLQVAGLTFASFSNNAGTLRVDFTSLEATATAALVDNVLSHITYRNLSNDPSSSVQLDWTFADGSAGTDIGSTTVAITAVNDAPTLTATGADPTFTEDGSAQTLFSNAAISTVESGQTLKALTLTVTNVADSTESLQIDGSAVALTDGNSGATEDNSVSYAVSVTGETATVALTGATLSEAAMQTLINGITYSNSSQSPSTASSRVVTITGLQDSGGMSNSGSDTATLSLASVVTVAGTNDLPTAANSTVTVNEDESYTFGIGDFGYADLDGDDLSQIKITVLPADGTLRLDGTDVTLNQVIARADLVAGLLQFAPTANENGDGYASFEYEVNDGTGYSQAAYTMTVDVTPVDDPVVVQDDGPAQANQPVLVRQVIDGVPVTTTRGADGAEVTNLSVPATAANPAVVPVFSQAGATEEGVTARMTIPAGVSIVSSGFEAPQTAQASASSLGLMLQNLAGGGSGDTGIGGNASMSYRAEVFTNSLPTGTTVDVRMITPTATGGSPGTPIVITGSASASPVEALIIDASGLPAGSVLQLDDIEFAGIAGAVTVTGGAGNNVAVGDSATQWIELGEDDDILDGGAGDDIVGSRGGNDQIFGGEGNDIVYGGSGVNTLHGGSGLDTARYQGASDDYLIIWSRGATTVQSLTDPSTVDTLINVEQIEFSDQTLYIDHGAISPVVALYQNVLGREGDATGVQYWGAQAEAGLSLGDMAIQFLLSSEFTDGLQTGFAEQAVEDQVDSLYQGLLNRTADEAGKNYWMQVIESGGSVEDVAKSFVMSTEFISYQTDATAWSFSV</sequence>
<protein>
    <submittedName>
        <fullName evidence="5">DUF4214 domain-containing protein</fullName>
    </submittedName>
</protein>
<reference evidence="5 6" key="1">
    <citation type="submission" date="2020-11" db="EMBL/GenBank/DDBJ databases">
        <title>Algicoccus daihaiensis sp.nov., isolated from Daihai Lake in Inner Mongolia.</title>
        <authorList>
            <person name="Kai J."/>
        </authorList>
    </citation>
    <scope>NUCLEOTIDE SEQUENCE [LARGE SCALE GENOMIC DNA]</scope>
    <source>
        <strain evidence="6">f23</strain>
    </source>
</reference>
<evidence type="ECO:0000256" key="1">
    <source>
        <dbReference type="ARBA" id="ARBA00022729"/>
    </source>
</evidence>
<dbReference type="PROSITE" id="PS51854">
    <property type="entry name" value="CSPG"/>
    <property type="match status" value="1"/>
</dbReference>
<dbReference type="InterPro" id="IPR051561">
    <property type="entry name" value="FRAS1_ECM"/>
</dbReference>
<dbReference type="Gene3D" id="1.10.3130.20">
    <property type="entry name" value="Phycobilisome linker domain"/>
    <property type="match status" value="1"/>
</dbReference>
<proteinExistence type="predicted"/>
<dbReference type="Pfam" id="PF13946">
    <property type="entry name" value="DUF4214"/>
    <property type="match status" value="2"/>
</dbReference>
<evidence type="ECO:0000259" key="4">
    <source>
        <dbReference type="PROSITE" id="PS50268"/>
    </source>
</evidence>
<dbReference type="InterPro" id="IPR039005">
    <property type="entry name" value="CSPG_rpt"/>
</dbReference>
<evidence type="ECO:0000313" key="5">
    <source>
        <dbReference type="EMBL" id="UOD51446.1"/>
    </source>
</evidence>
<dbReference type="Proteomes" id="UP000831607">
    <property type="component" value="Chromosome"/>
</dbReference>
<dbReference type="InterPro" id="IPR011049">
    <property type="entry name" value="Serralysin-like_metalloprot_C"/>
</dbReference>
<dbReference type="PROSITE" id="PS50268">
    <property type="entry name" value="CADHERIN_2"/>
    <property type="match status" value="1"/>
</dbReference>